<keyword evidence="6" id="KW-0961">Cell wall biogenesis/degradation</keyword>
<dbReference type="PANTHER" id="PTHR36174">
    <property type="entry name" value="LIPID II:GLYCINE GLYCYLTRANSFERASE"/>
    <property type="match status" value="1"/>
</dbReference>
<evidence type="ECO:0000256" key="2">
    <source>
        <dbReference type="ARBA" id="ARBA00022679"/>
    </source>
</evidence>
<evidence type="ECO:0000256" key="5">
    <source>
        <dbReference type="ARBA" id="ARBA00023315"/>
    </source>
</evidence>
<dbReference type="PROSITE" id="PS51191">
    <property type="entry name" value="FEMABX"/>
    <property type="match status" value="1"/>
</dbReference>
<accession>A0A7C5YRR8</accession>
<dbReference type="Pfam" id="PF02388">
    <property type="entry name" value="FemAB"/>
    <property type="match status" value="1"/>
</dbReference>
<dbReference type="AlphaFoldDB" id="A0A7C5YRR8"/>
<proteinExistence type="inferred from homology"/>
<dbReference type="SUPFAM" id="SSF55729">
    <property type="entry name" value="Acyl-CoA N-acyltransferases (Nat)"/>
    <property type="match status" value="1"/>
</dbReference>
<evidence type="ECO:0000256" key="1">
    <source>
        <dbReference type="ARBA" id="ARBA00009943"/>
    </source>
</evidence>
<organism evidence="7">
    <name type="scientific">candidate division CPR3 bacterium</name>
    <dbReference type="NCBI Taxonomy" id="2268181"/>
    <lineage>
        <taxon>Bacteria</taxon>
        <taxon>Bacteria division CPR3</taxon>
    </lineage>
</organism>
<evidence type="ECO:0000256" key="3">
    <source>
        <dbReference type="ARBA" id="ARBA00022960"/>
    </source>
</evidence>
<keyword evidence="3" id="KW-0133">Cell shape</keyword>
<dbReference type="InterPro" id="IPR050644">
    <property type="entry name" value="PG_Glycine_Bridge_Synth"/>
</dbReference>
<evidence type="ECO:0000256" key="4">
    <source>
        <dbReference type="ARBA" id="ARBA00022984"/>
    </source>
</evidence>
<comment type="caution">
    <text evidence="7">The sequence shown here is derived from an EMBL/GenBank/DDBJ whole genome shotgun (WGS) entry which is preliminary data.</text>
</comment>
<protein>
    <submittedName>
        <fullName evidence="7">Peptidoglycan bridge formation glycyltransferase FemA/FemB family protein</fullName>
    </submittedName>
</protein>
<keyword evidence="2 7" id="KW-0808">Transferase</keyword>
<dbReference type="GO" id="GO:0016755">
    <property type="term" value="F:aminoacyltransferase activity"/>
    <property type="evidence" value="ECO:0007669"/>
    <property type="project" value="InterPro"/>
</dbReference>
<dbReference type="GO" id="GO:0009252">
    <property type="term" value="P:peptidoglycan biosynthetic process"/>
    <property type="evidence" value="ECO:0007669"/>
    <property type="project" value="UniProtKB-KW"/>
</dbReference>
<sequence>MLKVIKVDGGKYDDIVDKQKVSFLQRSSWAKFKEKVSSYSPEYYLIYEDGKAIGGFLALKKVRKFFRLSFDARYIPRTVFFFEKDKMTNSELLREVLVELKKLKSSLTIVEFDYPYWFSDFPPENKYIDLIRKVSSDLHLTYLDRPVQPAYTVVKSTMEDDLISSFPSSSARRNCRWGIKRAEKRKIEFVVKEKLSNSELEEAHRLIKMISEKKRFKGRTYAYFKALQDIVPEVIWFILVDRMKKGKIILANIGILDRKNSTFIDLYVGRDVKYDKFYLHYALKYFSFNYLKSIGVKYYDHWGIELDKSSPLYGYSSFKLRFGGRIIKLPGMIILGNPFLRELTKVFRRVIYL</sequence>
<dbReference type="Gene3D" id="3.40.630.30">
    <property type="match status" value="1"/>
</dbReference>
<dbReference type="GO" id="GO:0008360">
    <property type="term" value="P:regulation of cell shape"/>
    <property type="evidence" value="ECO:0007669"/>
    <property type="project" value="UniProtKB-KW"/>
</dbReference>
<keyword evidence="4" id="KW-0573">Peptidoglycan synthesis</keyword>
<gene>
    <name evidence="7" type="ORF">ENL96_00580</name>
</gene>
<dbReference type="EMBL" id="DRVY01000017">
    <property type="protein sequence ID" value="HHR91995.1"/>
    <property type="molecule type" value="Genomic_DNA"/>
</dbReference>
<evidence type="ECO:0000313" key="7">
    <source>
        <dbReference type="EMBL" id="HHR91995.1"/>
    </source>
</evidence>
<dbReference type="GO" id="GO:0071555">
    <property type="term" value="P:cell wall organization"/>
    <property type="evidence" value="ECO:0007669"/>
    <property type="project" value="UniProtKB-KW"/>
</dbReference>
<dbReference type="InterPro" id="IPR016181">
    <property type="entry name" value="Acyl_CoA_acyltransferase"/>
</dbReference>
<reference evidence="7" key="1">
    <citation type="journal article" date="2020" name="mSystems">
        <title>Genome- and Community-Level Interaction Insights into Carbon Utilization and Element Cycling Functions of Hydrothermarchaeota in Hydrothermal Sediment.</title>
        <authorList>
            <person name="Zhou Z."/>
            <person name="Liu Y."/>
            <person name="Xu W."/>
            <person name="Pan J."/>
            <person name="Luo Z.H."/>
            <person name="Li M."/>
        </authorList>
    </citation>
    <scope>NUCLEOTIDE SEQUENCE [LARGE SCALE GENOMIC DNA]</scope>
    <source>
        <strain evidence="7">SpSt-1042</strain>
    </source>
</reference>
<dbReference type="InterPro" id="IPR003447">
    <property type="entry name" value="FEMABX"/>
</dbReference>
<dbReference type="PANTHER" id="PTHR36174:SF1">
    <property type="entry name" value="LIPID II:GLYCINE GLYCYLTRANSFERASE"/>
    <property type="match status" value="1"/>
</dbReference>
<comment type="similarity">
    <text evidence="1">Belongs to the FemABX family.</text>
</comment>
<name>A0A7C5YRR8_UNCC3</name>
<keyword evidence="5" id="KW-0012">Acyltransferase</keyword>
<evidence type="ECO:0000256" key="6">
    <source>
        <dbReference type="ARBA" id="ARBA00023316"/>
    </source>
</evidence>